<evidence type="ECO:0000256" key="2">
    <source>
        <dbReference type="ARBA" id="ARBA00022692"/>
    </source>
</evidence>
<dbReference type="SUPFAM" id="SSF54631">
    <property type="entry name" value="CBS-domain pair"/>
    <property type="match status" value="1"/>
</dbReference>
<dbReference type="InterPro" id="IPR000644">
    <property type="entry name" value="CBS_dom"/>
</dbReference>
<feature type="domain" description="CBS" evidence="8">
    <location>
        <begin position="340"/>
        <end position="403"/>
    </location>
</feature>
<evidence type="ECO:0000256" key="7">
    <source>
        <dbReference type="SAM" id="Phobius"/>
    </source>
</evidence>
<dbReference type="EMBL" id="JALN02000005">
    <property type="protein sequence ID" value="KDE96707.1"/>
    <property type="molecule type" value="Genomic_DNA"/>
</dbReference>
<protein>
    <recommendedName>
        <fullName evidence="8">CBS domain-containing protein</fullName>
    </recommendedName>
</protein>
<sequence>MHLSDLLGRPVVAKAGDAVGRVEDVIVSLRGAEGYPPVTGLVVGIGGRRVYVSSGQITDLTQEHVDLSKNKVDLREFERRDGEVLLRTDVLDHRLIDVAAAELVHAYDIELEDTGAGWVLARLDTRRPARLFGLIKSGGGHASRDWKSFEPLIGHTASVLERAGGRMSKLKPAQIADLLEDADKDEGGEILDRLHSDPELEADVFEELDPDKATKILGDMTDTEVAGVLARMRADDAADAIADLRQSRRRRVLELLPAGQRTKVITLMGFNPSTAGGLMSVDVASCSTDATAAQALSIIAAARAMQPEALLKMHGVNEAGELVGVVSVIRLLQSDPHTPITELLDVDPIRVTPEADLTDVALLMADYNLVAIPVVDEGDRVVGVVTFDDVLEATIPEDWRRREPAPRPIRDVVGAQDGPVMADSHPPVGTTDPTAPDQAPAADVTPQAASTSAPGPEPTPAPAAPQASAVLDSAHLGDIEGAFGRVSVGDSDQGRTLKTRLLTLLAILGPGIIVMVGDNDAGGVATYAQAGQNYGYSLLWVLLLLIPVLIVNQEMVVRLGAVTGVGHARLINERFGRGWGWFSVGDLFLLNFLTIVTEFIGVSLAAAYFGVSKYIVVPTAAVALVAIMASGSFRRWERAMFVFIAITLLQIPMLLLSHPQWGRPHRPSSCRASRVGSARMRCC</sequence>
<evidence type="ECO:0000256" key="5">
    <source>
        <dbReference type="PROSITE-ProRule" id="PRU00703"/>
    </source>
</evidence>
<dbReference type="SMART" id="SM00924">
    <property type="entry name" value="MgtE_N"/>
    <property type="match status" value="1"/>
</dbReference>
<evidence type="ECO:0000256" key="1">
    <source>
        <dbReference type="ARBA" id="ARBA00004141"/>
    </source>
</evidence>
<feature type="region of interest" description="Disordered" evidence="6">
    <location>
        <begin position="402"/>
        <end position="467"/>
    </location>
</feature>
<dbReference type="PANTHER" id="PTHR43773">
    <property type="entry name" value="MAGNESIUM TRANSPORTER MGTE"/>
    <property type="match status" value="1"/>
</dbReference>
<dbReference type="SUPFAM" id="SSF158791">
    <property type="entry name" value="MgtE N-terminal domain-like"/>
    <property type="match status" value="1"/>
</dbReference>
<dbReference type="InterPro" id="IPR001046">
    <property type="entry name" value="NRAMP_fam"/>
</dbReference>
<dbReference type="AlphaFoldDB" id="A0A064CD90"/>
<evidence type="ECO:0000259" key="8">
    <source>
        <dbReference type="PROSITE" id="PS51371"/>
    </source>
</evidence>
<gene>
    <name evidence="9" type="ORF">Y900_030720</name>
</gene>
<keyword evidence="3 7" id="KW-1133">Transmembrane helix</keyword>
<feature type="transmembrane region" description="Helical" evidence="7">
    <location>
        <begin position="606"/>
        <end position="627"/>
    </location>
</feature>
<feature type="compositionally biased region" description="Low complexity" evidence="6">
    <location>
        <begin position="430"/>
        <end position="454"/>
    </location>
</feature>
<organism evidence="9 10">
    <name type="scientific">Mycolicibacterium aromaticivorans JS19b1 = JCM 16368</name>
    <dbReference type="NCBI Taxonomy" id="1440774"/>
    <lineage>
        <taxon>Bacteria</taxon>
        <taxon>Bacillati</taxon>
        <taxon>Actinomycetota</taxon>
        <taxon>Actinomycetes</taxon>
        <taxon>Mycobacteriales</taxon>
        <taxon>Mycobacteriaceae</taxon>
        <taxon>Mycolicibacterium</taxon>
    </lineage>
</organism>
<comment type="caution">
    <text evidence="9">The sequence shown here is derived from an EMBL/GenBank/DDBJ whole genome shotgun (WGS) entry which is preliminary data.</text>
</comment>
<reference evidence="9" key="1">
    <citation type="submission" date="2014-05" db="EMBL/GenBank/DDBJ databases">
        <title>Genome sequence of Mycobacterium aromaticivorans strain JS19b1T (= DSM 45407T).</title>
        <authorList>
            <person name="Kwak Y."/>
            <person name="Park G.-S."/>
            <person name="Li Q.X."/>
            <person name="Lee S.-E."/>
            <person name="Shin J.-H."/>
        </authorList>
    </citation>
    <scope>NUCLEOTIDE SEQUENCE [LARGE SCALE GENOMIC DNA]</scope>
    <source>
        <strain evidence="9">JS19b1</strain>
    </source>
</reference>
<dbReference type="Gene3D" id="3.10.580.10">
    <property type="entry name" value="CBS-domain"/>
    <property type="match status" value="1"/>
</dbReference>
<evidence type="ECO:0000256" key="6">
    <source>
        <dbReference type="SAM" id="MobiDB-lite"/>
    </source>
</evidence>
<dbReference type="InterPro" id="IPR006668">
    <property type="entry name" value="Mg_transptr_MgtE_intracell_dom"/>
</dbReference>
<dbReference type="STRING" id="1440774.Y900_030720"/>
<dbReference type="InterPro" id="IPR046342">
    <property type="entry name" value="CBS_dom_sf"/>
</dbReference>
<dbReference type="GO" id="GO:0016020">
    <property type="term" value="C:membrane"/>
    <property type="evidence" value="ECO:0007669"/>
    <property type="project" value="UniProtKB-SubCell"/>
</dbReference>
<keyword evidence="5" id="KW-0129">CBS domain</keyword>
<feature type="transmembrane region" description="Helical" evidence="7">
    <location>
        <begin position="578"/>
        <end position="600"/>
    </location>
</feature>
<dbReference type="InterPro" id="IPR038076">
    <property type="entry name" value="MgtE_N_sf"/>
</dbReference>
<comment type="subcellular location">
    <subcellularLocation>
        <location evidence="1">Membrane</location>
        <topology evidence="1">Multi-pass membrane protein</topology>
    </subcellularLocation>
</comment>
<name>A0A064CD90_9MYCO</name>
<dbReference type="Pfam" id="PF03448">
    <property type="entry name" value="MgtE_N"/>
    <property type="match status" value="1"/>
</dbReference>
<evidence type="ECO:0000313" key="9">
    <source>
        <dbReference type="EMBL" id="KDE96707.1"/>
    </source>
</evidence>
<dbReference type="InterPro" id="IPR006669">
    <property type="entry name" value="MgtE_transporter"/>
</dbReference>
<evidence type="ECO:0000256" key="4">
    <source>
        <dbReference type="ARBA" id="ARBA00023136"/>
    </source>
</evidence>
<dbReference type="PANTHER" id="PTHR43773:SF1">
    <property type="entry name" value="MAGNESIUM TRANSPORTER MGTE"/>
    <property type="match status" value="1"/>
</dbReference>
<dbReference type="PROSITE" id="PS51371">
    <property type="entry name" value="CBS"/>
    <property type="match status" value="1"/>
</dbReference>
<dbReference type="CDD" id="cd04606">
    <property type="entry name" value="CBS_pair_Mg_transporter"/>
    <property type="match status" value="1"/>
</dbReference>
<keyword evidence="2 7" id="KW-0812">Transmembrane</keyword>
<dbReference type="SMART" id="SM00116">
    <property type="entry name" value="CBS"/>
    <property type="match status" value="1"/>
</dbReference>
<dbReference type="Pfam" id="PF01566">
    <property type="entry name" value="Nramp"/>
    <property type="match status" value="1"/>
</dbReference>
<dbReference type="eggNOG" id="COG2239">
    <property type="taxonomic scope" value="Bacteria"/>
</dbReference>
<feature type="transmembrane region" description="Helical" evidence="7">
    <location>
        <begin position="639"/>
        <end position="657"/>
    </location>
</feature>
<evidence type="ECO:0000313" key="10">
    <source>
        <dbReference type="Proteomes" id="UP000022835"/>
    </source>
</evidence>
<dbReference type="Proteomes" id="UP000022835">
    <property type="component" value="Unassembled WGS sequence"/>
</dbReference>
<dbReference type="GO" id="GO:0015095">
    <property type="term" value="F:magnesium ion transmembrane transporter activity"/>
    <property type="evidence" value="ECO:0007669"/>
    <property type="project" value="InterPro"/>
</dbReference>
<keyword evidence="10" id="KW-1185">Reference proteome</keyword>
<dbReference type="Gene3D" id="1.25.60.10">
    <property type="entry name" value="MgtE N-terminal domain-like"/>
    <property type="match status" value="1"/>
</dbReference>
<proteinExistence type="predicted"/>
<evidence type="ECO:0000256" key="3">
    <source>
        <dbReference type="ARBA" id="ARBA00022989"/>
    </source>
</evidence>
<dbReference type="eggNOG" id="COG1914">
    <property type="taxonomic scope" value="Bacteria"/>
</dbReference>
<dbReference type="Pfam" id="PF00571">
    <property type="entry name" value="CBS"/>
    <property type="match status" value="1"/>
</dbReference>
<keyword evidence="4 7" id="KW-0472">Membrane</keyword>
<feature type="transmembrane region" description="Helical" evidence="7">
    <location>
        <begin position="537"/>
        <end position="557"/>
    </location>
</feature>
<accession>A0A064CD90</accession>